<dbReference type="AlphaFoldDB" id="U3GZ60"/>
<dbReference type="GeneID" id="78250683"/>
<evidence type="ECO:0000256" key="3">
    <source>
        <dbReference type="ARBA" id="ARBA00022989"/>
    </source>
</evidence>
<name>U3GZ60_9CORY</name>
<feature type="transmembrane region" description="Helical" evidence="6">
    <location>
        <begin position="89"/>
        <end position="108"/>
    </location>
</feature>
<dbReference type="GO" id="GO:0016020">
    <property type="term" value="C:membrane"/>
    <property type="evidence" value="ECO:0007669"/>
    <property type="project" value="UniProtKB-SubCell"/>
</dbReference>
<keyword evidence="4 6" id="KW-0472">Membrane</keyword>
<dbReference type="RefSeq" id="WP_020976160.1">
    <property type="nucleotide sequence ID" value="NC_022198.1"/>
</dbReference>
<evidence type="ECO:0000256" key="1">
    <source>
        <dbReference type="ARBA" id="ARBA00004141"/>
    </source>
</evidence>
<feature type="region of interest" description="Disordered" evidence="5">
    <location>
        <begin position="1"/>
        <end position="43"/>
    </location>
</feature>
<sequence>MTTPSANPFDPNYIGGSNQNGPQGLGEGATCPTGSQQNYPVQQSYQQQSYQQRSYPQPAFQQQAPMLAQYNQPAMYTGGVMPGLQPKSYAVAALLCFFLGEFGGHDFYLGYNGRAVFKLLLFFSWLIPFVDFLTIPLLLIWVLVDFICILARAGAYHVDARGMRLN</sequence>
<protein>
    <recommendedName>
        <fullName evidence="7">TM2 domain-containing protein</fullName>
    </recommendedName>
</protein>
<dbReference type="InterPro" id="IPR007829">
    <property type="entry name" value="TM2"/>
</dbReference>
<dbReference type="HOGENOM" id="CLU_081297_1_1_11"/>
<evidence type="ECO:0000256" key="5">
    <source>
        <dbReference type="SAM" id="MobiDB-lite"/>
    </source>
</evidence>
<gene>
    <name evidence="8" type="ORF">CARG_04320</name>
</gene>
<evidence type="ECO:0000256" key="4">
    <source>
        <dbReference type="ARBA" id="ARBA00023136"/>
    </source>
</evidence>
<dbReference type="KEGG" id="caz:CARG_04320"/>
<feature type="domain" description="TM2" evidence="7">
    <location>
        <begin position="85"/>
        <end position="146"/>
    </location>
</feature>
<comment type="subcellular location">
    <subcellularLocation>
        <location evidence="1">Membrane</location>
        <topology evidence="1">Multi-pass membrane protein</topology>
    </subcellularLocation>
</comment>
<dbReference type="Proteomes" id="UP000016943">
    <property type="component" value="Chromosome"/>
</dbReference>
<evidence type="ECO:0000259" key="7">
    <source>
        <dbReference type="Pfam" id="PF05154"/>
    </source>
</evidence>
<accession>U3GZ60</accession>
<dbReference type="OrthoDB" id="2004788at2"/>
<reference evidence="8 9" key="1">
    <citation type="journal article" date="2013" name="Genome Announc.">
        <title>Whole-Genome Sequence of the Clinical Strain Corynebacterium argentoratense DSM 44202, Isolated from a Human Throat Specimen.</title>
        <authorList>
            <person name="Bomholt C."/>
            <person name="Glaub A."/>
            <person name="Gravermann K."/>
            <person name="Albersmeier A."/>
            <person name="Brinkrolf K."/>
            <person name="Ruckert C."/>
            <person name="Tauch A."/>
        </authorList>
    </citation>
    <scope>NUCLEOTIDE SEQUENCE [LARGE SCALE GENOMIC DNA]</scope>
    <source>
        <strain evidence="8">DSM 44202</strain>
    </source>
</reference>
<keyword evidence="2 6" id="KW-0812">Transmembrane</keyword>
<evidence type="ECO:0000313" key="9">
    <source>
        <dbReference type="Proteomes" id="UP000016943"/>
    </source>
</evidence>
<keyword evidence="3 6" id="KW-1133">Transmembrane helix</keyword>
<proteinExistence type="predicted"/>
<dbReference type="Pfam" id="PF05154">
    <property type="entry name" value="TM2"/>
    <property type="match status" value="1"/>
</dbReference>
<keyword evidence="9" id="KW-1185">Reference proteome</keyword>
<evidence type="ECO:0000256" key="6">
    <source>
        <dbReference type="SAM" id="Phobius"/>
    </source>
</evidence>
<dbReference type="eggNOG" id="COG2314">
    <property type="taxonomic scope" value="Bacteria"/>
</dbReference>
<evidence type="ECO:0000256" key="2">
    <source>
        <dbReference type="ARBA" id="ARBA00022692"/>
    </source>
</evidence>
<feature type="transmembrane region" description="Helical" evidence="6">
    <location>
        <begin position="115"/>
        <end position="133"/>
    </location>
</feature>
<organism evidence="8 9">
    <name type="scientific">Corynebacterium argentoratense DSM 44202</name>
    <dbReference type="NCBI Taxonomy" id="1348662"/>
    <lineage>
        <taxon>Bacteria</taxon>
        <taxon>Bacillati</taxon>
        <taxon>Actinomycetota</taxon>
        <taxon>Actinomycetes</taxon>
        <taxon>Mycobacteriales</taxon>
        <taxon>Corynebacteriaceae</taxon>
        <taxon>Corynebacterium</taxon>
    </lineage>
</organism>
<dbReference type="EMBL" id="CP006365">
    <property type="protein sequence ID" value="AGU15007.1"/>
    <property type="molecule type" value="Genomic_DNA"/>
</dbReference>
<dbReference type="PATRIC" id="fig|1348662.3.peg.849"/>
<dbReference type="STRING" id="1348662.CARG_04320"/>
<evidence type="ECO:0000313" key="8">
    <source>
        <dbReference type="EMBL" id="AGU15007.1"/>
    </source>
</evidence>